<protein>
    <submittedName>
        <fullName evidence="1">Phage-encoded protein</fullName>
    </submittedName>
</protein>
<comment type="caution">
    <text evidence="1">The sequence shown here is derived from an EMBL/GenBank/DDBJ whole genome shotgun (WGS) entry which is preliminary data.</text>
</comment>
<dbReference type="OrthoDB" id="71495at2"/>
<dbReference type="EMBL" id="MSTI01000007">
    <property type="protein sequence ID" value="OLV20173.1"/>
    <property type="molecule type" value="Genomic_DNA"/>
</dbReference>
<sequence>MTSIVAVQEFQGEARADSRHLAARMENKHKSLMSLIDDYAEDFSRLGHLRFEMETVKNSVGAANKSRHALLNEDQCYFLLTLVRNSDATVPMKRELVQAFGEYRRRVALAPAPILPTDPLELLELSLRGMKQTREEVRVLQATTAALEVRLDNTPIAMHPEMEATIYALCQELARVIPGGYSAAYRAFKSKFGEAGLPLAKYTSLPARRFPEGCGYLRGLIAQHSQDGRLIEARA</sequence>
<evidence type="ECO:0000313" key="1">
    <source>
        <dbReference type="EMBL" id="OLV20173.1"/>
    </source>
</evidence>
<organism evidence="1 2">
    <name type="scientific">Deinococcus marmoris</name>
    <dbReference type="NCBI Taxonomy" id="249408"/>
    <lineage>
        <taxon>Bacteria</taxon>
        <taxon>Thermotogati</taxon>
        <taxon>Deinococcota</taxon>
        <taxon>Deinococci</taxon>
        <taxon>Deinococcales</taxon>
        <taxon>Deinococcaceae</taxon>
        <taxon>Deinococcus</taxon>
    </lineage>
</organism>
<evidence type="ECO:0000313" key="2">
    <source>
        <dbReference type="Proteomes" id="UP000186607"/>
    </source>
</evidence>
<name>A0A1U7P4S8_9DEIO</name>
<accession>A0A1U7P4S8</accession>
<dbReference type="Pfam" id="PF09669">
    <property type="entry name" value="Phage_pRha"/>
    <property type="match status" value="1"/>
</dbReference>
<reference evidence="1 2" key="1">
    <citation type="submission" date="2017-01" db="EMBL/GenBank/DDBJ databases">
        <title>Genome Analysis of Deinococcus marmoris KOPRI26562.</title>
        <authorList>
            <person name="Kim J.H."/>
            <person name="Oh H.-M."/>
        </authorList>
    </citation>
    <scope>NUCLEOTIDE SEQUENCE [LARGE SCALE GENOMIC DNA]</scope>
    <source>
        <strain evidence="1 2">KOPRI26562</strain>
    </source>
</reference>
<dbReference type="AlphaFoldDB" id="A0A1U7P4S8"/>
<keyword evidence="2" id="KW-1185">Reference proteome</keyword>
<dbReference type="InterPro" id="IPR014054">
    <property type="entry name" value="Phage_regulatory_Rha"/>
</dbReference>
<proteinExistence type="predicted"/>
<dbReference type="Proteomes" id="UP000186607">
    <property type="component" value="Unassembled WGS sequence"/>
</dbReference>
<gene>
    <name evidence="1" type="ORF">BOO71_0000547</name>
</gene>
<dbReference type="RefSeq" id="WP_075830128.1">
    <property type="nucleotide sequence ID" value="NZ_MSTI01000007.1"/>
</dbReference>